<feature type="region of interest" description="Disordered" evidence="1">
    <location>
        <begin position="16"/>
        <end position="58"/>
    </location>
</feature>
<evidence type="ECO:0000256" key="1">
    <source>
        <dbReference type="SAM" id="MobiDB-lite"/>
    </source>
</evidence>
<organism evidence="2 3">
    <name type="scientific">Vitis vinifera</name>
    <name type="common">Grape</name>
    <dbReference type="NCBI Taxonomy" id="29760"/>
    <lineage>
        <taxon>Eukaryota</taxon>
        <taxon>Viridiplantae</taxon>
        <taxon>Streptophyta</taxon>
        <taxon>Embryophyta</taxon>
        <taxon>Tracheophyta</taxon>
        <taxon>Spermatophyta</taxon>
        <taxon>Magnoliopsida</taxon>
        <taxon>eudicotyledons</taxon>
        <taxon>Gunneridae</taxon>
        <taxon>Pentapetalae</taxon>
        <taxon>rosids</taxon>
        <taxon>Vitales</taxon>
        <taxon>Vitaceae</taxon>
        <taxon>Viteae</taxon>
        <taxon>Vitis</taxon>
    </lineage>
</organism>
<feature type="compositionally biased region" description="Basic and acidic residues" evidence="1">
    <location>
        <begin position="39"/>
        <end position="58"/>
    </location>
</feature>
<dbReference type="Proteomes" id="UP001227230">
    <property type="component" value="Chromosome 6"/>
</dbReference>
<protein>
    <submittedName>
        <fullName evidence="2">Uncharacterized protein</fullName>
    </submittedName>
</protein>
<gene>
    <name evidence="2" type="ORF">VitviT2T_009055</name>
</gene>
<sequence>MEHQAIVIVDESVKENEITGAEMRGMKSVSNGASSSMPQDERKENDEARHWHDEAHQTRKARLDYSLPLIEHRLGERRSRVRGNGRSSSICFFPLPRTIHTIKQRLST</sequence>
<feature type="compositionally biased region" description="Polar residues" evidence="1">
    <location>
        <begin position="28"/>
        <end position="38"/>
    </location>
</feature>
<evidence type="ECO:0000313" key="2">
    <source>
        <dbReference type="EMBL" id="WJZ89868.1"/>
    </source>
</evidence>
<reference evidence="2 3" key="1">
    <citation type="journal article" date="2023" name="Hortic Res">
        <title>The complete reference genome for grapevine (Vitis vinifera L.) genetics and breeding.</title>
        <authorList>
            <person name="Shi X."/>
            <person name="Cao S."/>
            <person name="Wang X."/>
            <person name="Huang S."/>
            <person name="Wang Y."/>
            <person name="Liu Z."/>
            <person name="Liu W."/>
            <person name="Leng X."/>
            <person name="Peng Y."/>
            <person name="Wang N."/>
            <person name="Wang Y."/>
            <person name="Ma Z."/>
            <person name="Xu X."/>
            <person name="Zhang F."/>
            <person name="Xue H."/>
            <person name="Zhong H."/>
            <person name="Wang Y."/>
            <person name="Zhang K."/>
            <person name="Velt A."/>
            <person name="Avia K."/>
            <person name="Holtgrawe D."/>
            <person name="Grimplet J."/>
            <person name="Matus J.T."/>
            <person name="Ware D."/>
            <person name="Wu X."/>
            <person name="Wang H."/>
            <person name="Liu C."/>
            <person name="Fang Y."/>
            <person name="Rustenholz C."/>
            <person name="Cheng Z."/>
            <person name="Xiao H."/>
            <person name="Zhou Y."/>
        </authorList>
    </citation>
    <scope>NUCLEOTIDE SEQUENCE [LARGE SCALE GENOMIC DNA]</scope>
    <source>
        <strain evidence="3">cv. Pinot noir / PN40024</strain>
        <tissue evidence="2">Leaf</tissue>
    </source>
</reference>
<accession>A0ABY9C3P1</accession>
<name>A0ABY9C3P1_VITVI</name>
<keyword evidence="3" id="KW-1185">Reference proteome</keyword>
<dbReference type="EMBL" id="CP126653">
    <property type="protein sequence ID" value="WJZ89868.1"/>
    <property type="molecule type" value="Genomic_DNA"/>
</dbReference>
<proteinExistence type="predicted"/>
<evidence type="ECO:0000313" key="3">
    <source>
        <dbReference type="Proteomes" id="UP001227230"/>
    </source>
</evidence>